<feature type="compositionally biased region" description="Basic and acidic residues" evidence="2">
    <location>
        <begin position="62"/>
        <end position="77"/>
    </location>
</feature>
<accession>A0A2H1VWY6</accession>
<feature type="compositionally biased region" description="Basic residues" evidence="2">
    <location>
        <begin position="78"/>
        <end position="95"/>
    </location>
</feature>
<sequence>MIFQVTVENGNHQIADNIDDLSSGDQADSIEFRSDTTADNMEGEEKINEERKSKIPMSRLKQVAERVKRERQAQREKAKPRRSSIPKLKDPKKIKRDTSLNIEPQVDDEFEKLYEEIVEDKPVEIEVKLPVVSIDDPEKIETKFEELIHAYDEEETVVEEIVDQLVEDEKVVDELVGEEKVVNEVVGEEKVVDELLTEEKVVDESVGEDKIVKQAVEEVRPSISKVSKIPALSKKEDSPSMRALMERVKEVSTAEAELKDGGFKVTSSNIRIKRYSRGNSELSRDEQRIDSIEEIEDDTVFDTDNAQSTDKDGDVSKGDKKATKPRSIRKKSELLEQQRQAKLREELRRKQKQLRNGIEDPVVVDKVGDNIDDLNAVLMKTERIVRNISREINEDKKSIINTETVTTEEQNDGGVRTITTTTTETFVVDSPVVHEKIIRNISKENTGTIEVITEEKPKKAESSIPVKTERFTRGISREMGNFRQSIHREVSQSKEDLNATDNKVDNKPVVKKETMRVEQIEKEGIKIGIPVFTKISRSYSKGKIQNVEMSRTIEWKPADVVTNKGFNRSTSENITKNELKDAKRDFKAPVSETNDNNNINGDTTRDRVIENNIKDTVKAQAKTKSIRKVTEFKTEEQVTNEERTTFTLSRSVDLSLDNDFKTARAIGTQMSVDGQNIDRDYKIGKDASTRISVINEKLVPKDLKPSREIGTQMSVDISKTHEENNKVPPVLGKKETADSNLPVKEKDSDITQVTTLKGNVSRLKDKMGKDKEIGSKKEKEEEFPKKKSVLSKIAMFEVSAATFHYYIASFLCISLTFKY</sequence>
<proteinExistence type="predicted"/>
<protein>
    <submittedName>
        <fullName evidence="4">SFRICE_025237</fullName>
    </submittedName>
</protein>
<feature type="region of interest" description="Disordered" evidence="2">
    <location>
        <begin position="293"/>
        <end position="327"/>
    </location>
</feature>
<dbReference type="AlphaFoldDB" id="A0A2H1VWY6"/>
<reference evidence="4" key="1">
    <citation type="submission" date="2016-07" db="EMBL/GenBank/DDBJ databases">
        <authorList>
            <person name="Bretaudeau A."/>
        </authorList>
    </citation>
    <scope>NUCLEOTIDE SEQUENCE</scope>
    <source>
        <strain evidence="4">Rice</strain>
        <tissue evidence="4">Whole body</tissue>
    </source>
</reference>
<feature type="coiled-coil region" evidence="1">
    <location>
        <begin position="340"/>
        <end position="391"/>
    </location>
</feature>
<keyword evidence="3" id="KW-0472">Membrane</keyword>
<evidence type="ECO:0000256" key="2">
    <source>
        <dbReference type="SAM" id="MobiDB-lite"/>
    </source>
</evidence>
<dbReference type="EMBL" id="ODYU01004953">
    <property type="protein sequence ID" value="SOQ45345.1"/>
    <property type="molecule type" value="Genomic_DNA"/>
</dbReference>
<feature type="region of interest" description="Disordered" evidence="2">
    <location>
        <begin position="765"/>
        <end position="785"/>
    </location>
</feature>
<keyword evidence="1" id="KW-0175">Coiled coil</keyword>
<keyword evidence="3" id="KW-0812">Transmembrane</keyword>
<organism evidence="4">
    <name type="scientific">Spodoptera frugiperda</name>
    <name type="common">Fall armyworm</name>
    <dbReference type="NCBI Taxonomy" id="7108"/>
    <lineage>
        <taxon>Eukaryota</taxon>
        <taxon>Metazoa</taxon>
        <taxon>Ecdysozoa</taxon>
        <taxon>Arthropoda</taxon>
        <taxon>Hexapoda</taxon>
        <taxon>Insecta</taxon>
        <taxon>Pterygota</taxon>
        <taxon>Neoptera</taxon>
        <taxon>Endopterygota</taxon>
        <taxon>Lepidoptera</taxon>
        <taxon>Glossata</taxon>
        <taxon>Ditrysia</taxon>
        <taxon>Noctuoidea</taxon>
        <taxon>Noctuidae</taxon>
        <taxon>Amphipyrinae</taxon>
        <taxon>Spodoptera</taxon>
    </lineage>
</organism>
<feature type="transmembrane region" description="Helical" evidence="3">
    <location>
        <begin position="793"/>
        <end position="817"/>
    </location>
</feature>
<evidence type="ECO:0000313" key="4">
    <source>
        <dbReference type="EMBL" id="SOQ45345.1"/>
    </source>
</evidence>
<evidence type="ECO:0000256" key="3">
    <source>
        <dbReference type="SAM" id="Phobius"/>
    </source>
</evidence>
<gene>
    <name evidence="4" type="ORF">SFRICE_025237</name>
</gene>
<evidence type="ECO:0000256" key="1">
    <source>
        <dbReference type="SAM" id="Coils"/>
    </source>
</evidence>
<keyword evidence="3" id="KW-1133">Transmembrane helix</keyword>
<feature type="compositionally biased region" description="Basic and acidic residues" evidence="2">
    <location>
        <begin position="309"/>
        <end position="322"/>
    </location>
</feature>
<name>A0A2H1VWY6_SPOFR</name>
<feature type="compositionally biased region" description="Basic and acidic residues" evidence="2">
    <location>
        <begin position="43"/>
        <end position="53"/>
    </location>
</feature>
<feature type="region of interest" description="Disordered" evidence="2">
    <location>
        <begin position="15"/>
        <end position="101"/>
    </location>
</feature>